<feature type="transmembrane region" description="Helical" evidence="4">
    <location>
        <begin position="891"/>
        <end position="913"/>
    </location>
</feature>
<keyword evidence="7" id="KW-1185">Reference proteome</keyword>
<comment type="caution">
    <text evidence="3">Lacks conserved residue(s) required for the propagation of feature annotation.</text>
</comment>
<feature type="domain" description="CUB" evidence="5">
    <location>
        <begin position="717"/>
        <end position="842"/>
    </location>
</feature>
<keyword evidence="4" id="KW-1133">Transmembrane helix</keyword>
<keyword evidence="2" id="KW-1015">Disulfide bond</keyword>
<dbReference type="FunFam" id="2.60.120.290:FF:000005">
    <property type="entry name" value="Procollagen C-endopeptidase enhancer 1"/>
    <property type="match status" value="1"/>
</dbReference>
<dbReference type="InterPro" id="IPR036055">
    <property type="entry name" value="LDL_receptor-like_sf"/>
</dbReference>
<dbReference type="Gene3D" id="2.60.120.290">
    <property type="entry name" value="Spermadhesin, CUB domain"/>
    <property type="match status" value="5"/>
</dbReference>
<comment type="caution">
    <text evidence="6">The sequence shown here is derived from an EMBL/GenBank/DDBJ whole genome shotgun (WGS) entry which is preliminary data.</text>
</comment>
<dbReference type="EMBL" id="JARAKH010000002">
    <property type="protein sequence ID" value="KAK8406294.1"/>
    <property type="molecule type" value="Genomic_DNA"/>
</dbReference>
<dbReference type="SMART" id="SM00042">
    <property type="entry name" value="CUB"/>
    <property type="match status" value="5"/>
</dbReference>
<keyword evidence="4" id="KW-0472">Membrane</keyword>
<keyword evidence="4" id="KW-0812">Transmembrane</keyword>
<feature type="domain" description="CUB" evidence="5">
    <location>
        <begin position="295"/>
        <end position="414"/>
    </location>
</feature>
<evidence type="ECO:0000259" key="5">
    <source>
        <dbReference type="PROSITE" id="PS01180"/>
    </source>
</evidence>
<evidence type="ECO:0000256" key="3">
    <source>
        <dbReference type="PROSITE-ProRule" id="PRU00059"/>
    </source>
</evidence>
<dbReference type="PANTHER" id="PTHR24251:SF50">
    <property type="entry name" value="ATTRACTIN-LIKE 1A"/>
    <property type="match status" value="1"/>
</dbReference>
<gene>
    <name evidence="6" type="ORF">O3P69_007174</name>
</gene>
<proteinExistence type="predicted"/>
<dbReference type="Proteomes" id="UP001487740">
    <property type="component" value="Unassembled WGS sequence"/>
</dbReference>
<evidence type="ECO:0000256" key="1">
    <source>
        <dbReference type="ARBA" id="ARBA00022737"/>
    </source>
</evidence>
<sequence>MRTKTPFIPPGASLSSLSLPVRLSICLSVWLFGGRLCRHLVGVKTMMDADKMTPSSPVCSSPRVRNSRVSTVVSGLLVTPLLPSTTPFTARWFGSLPPPFSAPSLHNRLVSSVDVGRDESDLQDNFPTKEPTVAESRLPPSLPFGASFIVIECDRKIVSSENGLGEGKFEAPELDNPEGHGRQCLYTFVAGPGERVQIRFNRFSLRGTPPECNHEYLDIYTEIKDPTKEDLLNTPFGGRYCGGISPRLRISLYNTVVISFYTDFANTSTSLFHGTYKFINESRYISGDLQLGTLCGYVIHSEMQRNGQFMTLTYPGAYPKNITCYYKFIGKKGQRIRLEFRDFDLFYGGPHCPFDQVKIYDGSSQVSSLIGTYCGQQRNLVIFSTSSSLLLTFNTLDRIADTQNRGFQGIFNFSESYVNLAFINASDSEHIRGTECDQRILSKKESNGTVYSPNYPFPYPPNIVCRYFIYGLQDAQNLERVRLQFFENFDIPAEPKGDKNCSDGYLRIYLKGQETENAYDNPDHEVCGKTLPQTVVSSGPRLVMVFSSGKYQGGRFKAHYKFETEYKIPGTPSPDGKCIFTYYSSSRKEGTFNSPRHPANYPSSTTCEYTFQANPDEQVRLAFYTFELRSEKNNLTYGNHCQEDWVEIYNVYRPEGSMEERQRLNGRYCGQAAPGPIESEMEAVGLRVVLRTDSKHVHSGFQAIYQFKKKDMLFRDCGGNITNEEYGIIRSPHWPNKYDGPDPDRQGGAFSCTWFIHVRPYHKVLLWLQSFSVEGNPAERGCPAAVVRVWPDLDKVPIELCGEGLTDDASLIISKSSLVRVAFLTADRAVGAKGFEGIWTEIQDSPKCEQFLCSKNNFCISKNLRCNGVLNCGVGDVSDEDNCIKDPVVNVLMLVGVGLGISSVLLIVVCIWCHRKHVKRREEGALPHHVHVCERGARFASVDSGDRNLSPVLGARQAHHLSRTSLRTETVV</sequence>
<dbReference type="SUPFAM" id="SSF49854">
    <property type="entry name" value="Spermadhesin, CUB domain"/>
    <property type="match status" value="5"/>
</dbReference>
<evidence type="ECO:0000313" key="7">
    <source>
        <dbReference type="Proteomes" id="UP001487740"/>
    </source>
</evidence>
<protein>
    <recommendedName>
        <fullName evidence="5">CUB domain-containing protein</fullName>
    </recommendedName>
</protein>
<dbReference type="CDD" id="cd00041">
    <property type="entry name" value="CUB"/>
    <property type="match status" value="5"/>
</dbReference>
<evidence type="ECO:0000256" key="2">
    <source>
        <dbReference type="ARBA" id="ARBA00023157"/>
    </source>
</evidence>
<keyword evidence="1" id="KW-0677">Repeat</keyword>
<dbReference type="InterPro" id="IPR002172">
    <property type="entry name" value="LDrepeatLR_classA_rpt"/>
</dbReference>
<dbReference type="InterPro" id="IPR000859">
    <property type="entry name" value="CUB_dom"/>
</dbReference>
<feature type="domain" description="CUB" evidence="5">
    <location>
        <begin position="578"/>
        <end position="708"/>
    </location>
</feature>
<organism evidence="6 7">
    <name type="scientific">Scylla paramamosain</name>
    <name type="common">Mud crab</name>
    <dbReference type="NCBI Taxonomy" id="85552"/>
    <lineage>
        <taxon>Eukaryota</taxon>
        <taxon>Metazoa</taxon>
        <taxon>Ecdysozoa</taxon>
        <taxon>Arthropoda</taxon>
        <taxon>Crustacea</taxon>
        <taxon>Multicrustacea</taxon>
        <taxon>Malacostraca</taxon>
        <taxon>Eumalacostraca</taxon>
        <taxon>Eucarida</taxon>
        <taxon>Decapoda</taxon>
        <taxon>Pleocyemata</taxon>
        <taxon>Brachyura</taxon>
        <taxon>Eubrachyura</taxon>
        <taxon>Portunoidea</taxon>
        <taxon>Portunidae</taxon>
        <taxon>Portuninae</taxon>
        <taxon>Scylla</taxon>
    </lineage>
</organism>
<dbReference type="Pfam" id="PF00431">
    <property type="entry name" value="CUB"/>
    <property type="match status" value="5"/>
</dbReference>
<name>A0AAW0V1S7_SCYPA</name>
<reference evidence="6 7" key="1">
    <citation type="submission" date="2023-03" db="EMBL/GenBank/DDBJ databases">
        <title>High-quality genome of Scylla paramamosain provides insights in environmental adaptation.</title>
        <authorList>
            <person name="Zhang L."/>
        </authorList>
    </citation>
    <scope>NUCLEOTIDE SEQUENCE [LARGE SCALE GENOMIC DNA]</scope>
    <source>
        <strain evidence="6">LZ_2023a</strain>
        <tissue evidence="6">Muscle</tissue>
    </source>
</reference>
<dbReference type="AlphaFoldDB" id="A0AAW0V1S7"/>
<feature type="domain" description="CUB" evidence="5">
    <location>
        <begin position="153"/>
        <end position="279"/>
    </location>
</feature>
<evidence type="ECO:0000256" key="4">
    <source>
        <dbReference type="SAM" id="Phobius"/>
    </source>
</evidence>
<dbReference type="InterPro" id="IPR035914">
    <property type="entry name" value="Sperma_CUB_dom_sf"/>
</dbReference>
<dbReference type="PROSITE" id="PS01180">
    <property type="entry name" value="CUB"/>
    <property type="match status" value="5"/>
</dbReference>
<evidence type="ECO:0000313" key="6">
    <source>
        <dbReference type="EMBL" id="KAK8406294.1"/>
    </source>
</evidence>
<accession>A0AAW0V1S7</accession>
<feature type="domain" description="CUB" evidence="5">
    <location>
        <begin position="436"/>
        <end position="563"/>
    </location>
</feature>
<dbReference type="SUPFAM" id="SSF57424">
    <property type="entry name" value="LDL receptor-like module"/>
    <property type="match status" value="1"/>
</dbReference>
<dbReference type="PANTHER" id="PTHR24251">
    <property type="entry name" value="OVOCHYMASE-RELATED"/>
    <property type="match status" value="1"/>
</dbReference>
<dbReference type="Gene3D" id="4.10.400.10">
    <property type="entry name" value="Low-density Lipoprotein Receptor"/>
    <property type="match status" value="1"/>
</dbReference>
<dbReference type="CDD" id="cd00112">
    <property type="entry name" value="LDLa"/>
    <property type="match status" value="1"/>
</dbReference>
<dbReference type="SMART" id="SM00192">
    <property type="entry name" value="LDLa"/>
    <property type="match status" value="1"/>
</dbReference>